<accession>A0A518I4B1</accession>
<evidence type="ECO:0000313" key="2">
    <source>
        <dbReference type="EMBL" id="QDV47930.1"/>
    </source>
</evidence>
<reference evidence="2 3" key="1">
    <citation type="submission" date="2019-03" db="EMBL/GenBank/DDBJ databases">
        <title>Deep-cultivation of Planctomycetes and their phenomic and genomic characterization uncovers novel biology.</title>
        <authorList>
            <person name="Wiegand S."/>
            <person name="Jogler M."/>
            <person name="Boedeker C."/>
            <person name="Pinto D."/>
            <person name="Vollmers J."/>
            <person name="Rivas-Marin E."/>
            <person name="Kohn T."/>
            <person name="Peeters S.H."/>
            <person name="Heuer A."/>
            <person name="Rast P."/>
            <person name="Oberbeckmann S."/>
            <person name="Bunk B."/>
            <person name="Jeske O."/>
            <person name="Meyerdierks A."/>
            <person name="Storesund J.E."/>
            <person name="Kallscheuer N."/>
            <person name="Luecker S."/>
            <person name="Lage O.M."/>
            <person name="Pohl T."/>
            <person name="Merkel B.J."/>
            <person name="Hornburger P."/>
            <person name="Mueller R.-W."/>
            <person name="Bruemmer F."/>
            <person name="Labrenz M."/>
            <person name="Spormann A.M."/>
            <person name="Op den Camp H."/>
            <person name="Overmann J."/>
            <person name="Amann R."/>
            <person name="Jetten M.S.M."/>
            <person name="Mascher T."/>
            <person name="Medema M.H."/>
            <person name="Devos D.P."/>
            <person name="Kaster A.-K."/>
            <person name="Ovreas L."/>
            <person name="Rohde M."/>
            <person name="Galperin M.Y."/>
            <person name="Jogler C."/>
        </authorList>
    </citation>
    <scope>NUCLEOTIDE SEQUENCE [LARGE SCALE GENOMIC DNA]</scope>
    <source>
        <strain evidence="2 3">Enr13</strain>
    </source>
</reference>
<protein>
    <submittedName>
        <fullName evidence="2">Uncharacterized protein</fullName>
    </submittedName>
</protein>
<dbReference type="AlphaFoldDB" id="A0A518I4B1"/>
<gene>
    <name evidence="2" type="ORF">Enr13x_78420</name>
</gene>
<evidence type="ECO:0000313" key="3">
    <source>
        <dbReference type="Proteomes" id="UP000319004"/>
    </source>
</evidence>
<dbReference type="Proteomes" id="UP000319004">
    <property type="component" value="Chromosome"/>
</dbReference>
<dbReference type="EMBL" id="CP037423">
    <property type="protein sequence ID" value="QDV47930.1"/>
    <property type="molecule type" value="Genomic_DNA"/>
</dbReference>
<proteinExistence type="predicted"/>
<keyword evidence="3" id="KW-1185">Reference proteome</keyword>
<sequence>MNLFVETVKQQPFQAAFDDEVDVRDFSVDRDHLVARLESRCFSGCRDVLNHVVRELPGPVESLQLNTKPMPVESHGSPFGSRLHKSRKIPSVARR</sequence>
<feature type="region of interest" description="Disordered" evidence="1">
    <location>
        <begin position="62"/>
        <end position="95"/>
    </location>
</feature>
<dbReference type="KEGG" id="snep:Enr13x_78420"/>
<feature type="compositionally biased region" description="Basic residues" evidence="1">
    <location>
        <begin position="82"/>
        <end position="95"/>
    </location>
</feature>
<evidence type="ECO:0000256" key="1">
    <source>
        <dbReference type="SAM" id="MobiDB-lite"/>
    </source>
</evidence>
<name>A0A518I4B1_9BACT</name>
<organism evidence="2 3">
    <name type="scientific">Stieleria neptunia</name>
    <dbReference type="NCBI Taxonomy" id="2527979"/>
    <lineage>
        <taxon>Bacteria</taxon>
        <taxon>Pseudomonadati</taxon>
        <taxon>Planctomycetota</taxon>
        <taxon>Planctomycetia</taxon>
        <taxon>Pirellulales</taxon>
        <taxon>Pirellulaceae</taxon>
        <taxon>Stieleria</taxon>
    </lineage>
</organism>